<evidence type="ECO:0000313" key="5">
    <source>
        <dbReference type="EMBL" id="KAJ8659619.1"/>
    </source>
</evidence>
<dbReference type="PROSITE" id="PS50085">
    <property type="entry name" value="RAPGAP"/>
    <property type="match status" value="1"/>
</dbReference>
<dbReference type="GO" id="GO:0005096">
    <property type="term" value="F:GTPase activator activity"/>
    <property type="evidence" value="ECO:0007669"/>
    <property type="project" value="UniProtKB-KW"/>
</dbReference>
<feature type="region of interest" description="Disordered" evidence="3">
    <location>
        <begin position="1004"/>
        <end position="1042"/>
    </location>
</feature>
<feature type="region of interest" description="Disordered" evidence="3">
    <location>
        <begin position="806"/>
        <end position="826"/>
    </location>
</feature>
<evidence type="ECO:0000259" key="4">
    <source>
        <dbReference type="PROSITE" id="PS50085"/>
    </source>
</evidence>
<proteinExistence type="predicted"/>
<feature type="region of interest" description="Disordered" evidence="3">
    <location>
        <begin position="873"/>
        <end position="978"/>
    </location>
</feature>
<dbReference type="InterPro" id="IPR035974">
    <property type="entry name" value="Rap/Ran-GAP_sf"/>
</dbReference>
<feature type="region of interest" description="Disordered" evidence="3">
    <location>
        <begin position="1648"/>
        <end position="1678"/>
    </location>
</feature>
<organism evidence="5 6">
    <name type="scientific">Lichtheimia ornata</name>
    <dbReference type="NCBI Taxonomy" id="688661"/>
    <lineage>
        <taxon>Eukaryota</taxon>
        <taxon>Fungi</taxon>
        <taxon>Fungi incertae sedis</taxon>
        <taxon>Mucoromycota</taxon>
        <taxon>Mucoromycotina</taxon>
        <taxon>Mucoromycetes</taxon>
        <taxon>Mucorales</taxon>
        <taxon>Lichtheimiaceae</taxon>
        <taxon>Lichtheimia</taxon>
    </lineage>
</organism>
<dbReference type="GO" id="GO:0051056">
    <property type="term" value="P:regulation of small GTPase mediated signal transduction"/>
    <property type="evidence" value="ECO:0007669"/>
    <property type="project" value="InterPro"/>
</dbReference>
<dbReference type="SUPFAM" id="SSF48371">
    <property type="entry name" value="ARM repeat"/>
    <property type="match status" value="1"/>
</dbReference>
<evidence type="ECO:0000313" key="6">
    <source>
        <dbReference type="Proteomes" id="UP001234581"/>
    </source>
</evidence>
<keyword evidence="2" id="KW-0597">Phosphoprotein</keyword>
<dbReference type="PANTHER" id="PTHR10063">
    <property type="entry name" value="TUBERIN"/>
    <property type="match status" value="1"/>
</dbReference>
<dbReference type="FunFam" id="3.40.50.11210:FF:000001">
    <property type="entry name" value="Ral GTPase-activating protein subunit alpha-1 isoform 1"/>
    <property type="match status" value="1"/>
</dbReference>
<feature type="region of interest" description="Disordered" evidence="3">
    <location>
        <begin position="840"/>
        <end position="860"/>
    </location>
</feature>
<feature type="compositionally biased region" description="Basic and acidic residues" evidence="3">
    <location>
        <begin position="39"/>
        <end position="61"/>
    </location>
</feature>
<dbReference type="InterPro" id="IPR016024">
    <property type="entry name" value="ARM-type_fold"/>
</dbReference>
<feature type="compositionally biased region" description="Polar residues" evidence="3">
    <location>
        <begin position="1005"/>
        <end position="1023"/>
    </location>
</feature>
<reference evidence="5 6" key="1">
    <citation type="submission" date="2023-03" db="EMBL/GenBank/DDBJ databases">
        <title>Genome sequence of Lichtheimia ornata CBS 291.66.</title>
        <authorList>
            <person name="Mohabir J.T."/>
            <person name="Shea T.P."/>
            <person name="Kurbessoian T."/>
            <person name="Berby B."/>
            <person name="Fontaine J."/>
            <person name="Livny J."/>
            <person name="Gnirke A."/>
            <person name="Stajich J.E."/>
            <person name="Cuomo C.A."/>
        </authorList>
    </citation>
    <scope>NUCLEOTIDE SEQUENCE [LARGE SCALE GENOMIC DNA]</scope>
    <source>
        <strain evidence="5">CBS 291.66</strain>
    </source>
</reference>
<feature type="region of interest" description="Disordered" evidence="3">
    <location>
        <begin position="280"/>
        <end position="299"/>
    </location>
</feature>
<dbReference type="InterPro" id="IPR046859">
    <property type="entry name" value="RGPA/RALGAPB_N"/>
</dbReference>
<feature type="compositionally biased region" description="Polar residues" evidence="3">
    <location>
        <begin position="76"/>
        <end position="85"/>
    </location>
</feature>
<dbReference type="GO" id="GO:0005634">
    <property type="term" value="C:nucleus"/>
    <property type="evidence" value="ECO:0007669"/>
    <property type="project" value="InterPro"/>
</dbReference>
<dbReference type="PANTHER" id="PTHR10063:SF11">
    <property type="entry name" value="RHO GTPASE-ACTIVATING PROTEIN CG5521-RELATED"/>
    <property type="match status" value="1"/>
</dbReference>
<dbReference type="InterPro" id="IPR000331">
    <property type="entry name" value="Rap/Ran_GAP_dom"/>
</dbReference>
<feature type="region of interest" description="Disordered" evidence="3">
    <location>
        <begin position="1"/>
        <end position="91"/>
    </location>
</feature>
<sequence>MRKASSVMKKTLIPGGTTTAAKPSSPAPAPTTSSNRFADTQHDSNQHLPEESSSIHDSEKHRLAKKVPALPDTSDGDQSSQQESATELGVDFPILPSTSTFTLGGRDDRGEKLKKKAKNFLDERQKTKSRAQSLWSYIDATNTLDQARFFQENAEQIFHVVYETCMHHIEKIKQKSERPQSWSSKELVSLQKNLLLLRKMFLYVPELMRNGWQRKNIAKLLKHILDHGNHLRLRALGFHLLLLWLNDQVVEYPECMELFANAISLDLFILDDVQPISSTTFNTSSENPNPPEEISSSRSHGLHFVRKLGEKNSERAYGQGLTRDSRIKMSPLKLYQTLIFGDDQAPLYPNPVQPTYNDSIVLLHIFLSNLVRLAYVAAGSPPPPDDYEYPPGDHFEADDGIATGVGIDAATASAKFLFRIFRTYYLTKFTPQIAKAFQMEGIPSKDEDFGFPTCPPSILRTVLRFLIGYCLDNNERHHTTHWPNMPTASASSPATPILKSIVLSSYETREMLHEMLRQALLLPCTNSSYRDITRGAIHILGVWILGNEDERPSFLRRTGSWTAIPGSITRSSSLASVPTAAKADNGTVSTSSSIHDEHDYKHADANRFLRRYFLMIRVVFENHWKRAMDQGFDIQGVDWDGVVSLYKDAINVYRAITVTRGGIDMECESWELLLQCLLDIQTWFMSPPDKCVCIPVPHLAEDLADYICETLLHAFSRANLSNMDLWKDLRAQMVATMAWTSTLGQWVKIMHKITRLLSARLYKVDYECQPLEHVTDDSNRAIQYHSNYGNRPRYKVRSRHLSIQADLRSNKRSTARPLSSGGSDGQLFDTVAAQDKVYTTDNATSSKTTEHPNAESSASNAVMIMRNLSNLSLSEKASSSKTSDRRSAHFVDIDENQGMSFSGIDEEANGGSSSSSSHGRSGGNNIKFGIKNIIPAPSFSSSTAPATSPTGPPMISTTQANSGSSSIGSGSQKRGNNTRRTVSIHQFDTLWQDSSSKLLNFVHHGQQQHGDPSESNPRPTTLSAYAKDEDDRKSRHDMDRKSIASSIDRLAVEDSGTLSSKSIRSSISTIMPQGEMIALTTSVVAVNEKLPSALGIFRSNEFLNLSSMVADGMAILEIWKNMLCSIGNINQLEDPQNHAVAMSCVVEIWDTLSWVRSRQPFQNVTRPALYEMAPWFLQATELSENYDIGRAAAYGCLCRLVSQRPEEKVSINYYAHFYRAILKGLSSKDTAITESIMCNSGRIFSRSLPGVYILIPPFIDGIENMLLEDDTAKDVEGNVRRACLTILGSLVPISNHLTDIKISIEETNIDWISGFNERDFAFADIKIWLKNLLLRLVNADTTKEKLERDTDAHCMLLGAICSLTLDELLQCDMPQHDLIYESILAMVNHLYWSNITIVNNVVDCLNTMAQIYTEDIDPDGVIVQEVLTRIIDALNVHLKYYEHNSKDGRGFIISKLFSCLLEWLMVIEPMILSETELCQLVFDVIEYALHTSSEGGPEKLLPHPPLMRSATSKKKELPFKFKLITEKRPALHHEYISVISGSDISASDQGYVKESAEAVLLHLLHHFNNFAPPYGPATIHSTIIGPGVATDDNKEDMPKYQYFSFNDTTIIAFVELPETETHGPKARMIIRDVTGRYVWDAVASPSKELEMSESSKHKPDSPSGGKTSDIKEEGFSLRPGVEVQNTITESVDRSSRQMLPDKLHELLHKIGEQNPDCATDLNSPIPLSQLQNDMVGRFDEQLSDFLEEEVDNNEKQESDVGLWYSKMNILRRNDATDRSDSLHTHLIANFSIRKDLLPAFPHEAEKSHVPFQQSRLLLSHLGFINYEHLKDKTFQMLNKTPALFRDLRLLDRKQGRETMKIAVIYVGPGQEDEQSILHNNHGSTMYNAFVNSLGWEIDIATHTGYLGGLERNLTNGTRTNYYCSSTLEMIFHDVTKMPTEADDPKQLKKKRHVGNDHVHIVWNEHDRDYRIGTIGGDFGNAQIVVNPLTNGLFAIRVYRDEKIPYFGPLFDRMVVSQATLGPLVRATAINAFRASIHTNYYSFYKTVFAQRANDVKTIANRHKGATWSYEQFMEKIFMPYDE</sequence>
<feature type="compositionally biased region" description="Basic and acidic residues" evidence="3">
    <location>
        <begin position="1026"/>
        <end position="1042"/>
    </location>
</feature>
<feature type="domain" description="Rap-GAP" evidence="4">
    <location>
        <begin position="1847"/>
        <end position="2058"/>
    </location>
</feature>
<feature type="compositionally biased region" description="Low complexity" evidence="3">
    <location>
        <begin position="962"/>
        <end position="971"/>
    </location>
</feature>
<evidence type="ECO:0000256" key="2">
    <source>
        <dbReference type="ARBA" id="ARBA00022553"/>
    </source>
</evidence>
<dbReference type="InterPro" id="IPR027107">
    <property type="entry name" value="Tuberin/Ral-act_asu"/>
</dbReference>
<dbReference type="Pfam" id="PF20412">
    <property type="entry name" value="RALGAPB_N"/>
    <property type="match status" value="1"/>
</dbReference>
<dbReference type="Pfam" id="PF02145">
    <property type="entry name" value="Rap_GAP"/>
    <property type="match status" value="1"/>
</dbReference>
<feature type="compositionally biased region" description="Low complexity" evidence="3">
    <location>
        <begin position="17"/>
        <end position="34"/>
    </location>
</feature>
<dbReference type="Gene3D" id="3.40.50.11210">
    <property type="entry name" value="Rap/Ran-GAP"/>
    <property type="match status" value="1"/>
</dbReference>
<dbReference type="EMBL" id="JARTCD010000017">
    <property type="protein sequence ID" value="KAJ8659619.1"/>
    <property type="molecule type" value="Genomic_DNA"/>
</dbReference>
<comment type="caution">
    <text evidence="5">The sequence shown here is derived from an EMBL/GenBank/DDBJ whole genome shotgun (WGS) entry which is preliminary data.</text>
</comment>
<keyword evidence="6" id="KW-1185">Reference proteome</keyword>
<dbReference type="RefSeq" id="XP_058344532.1">
    <property type="nucleotide sequence ID" value="XM_058484655.1"/>
</dbReference>
<feature type="compositionally biased region" description="Low complexity" evidence="3">
    <location>
        <begin position="910"/>
        <end position="949"/>
    </location>
</feature>
<gene>
    <name evidence="5" type="ORF">O0I10_004598</name>
</gene>
<keyword evidence="1" id="KW-0343">GTPase activation</keyword>
<feature type="compositionally biased region" description="Basic and acidic residues" evidence="3">
    <location>
        <begin position="882"/>
        <end position="892"/>
    </location>
</feature>
<feature type="compositionally biased region" description="Basic and acidic residues" evidence="3">
    <location>
        <begin position="1648"/>
        <end position="1660"/>
    </location>
</feature>
<evidence type="ECO:0000256" key="3">
    <source>
        <dbReference type="SAM" id="MobiDB-lite"/>
    </source>
</evidence>
<dbReference type="Proteomes" id="UP001234581">
    <property type="component" value="Unassembled WGS sequence"/>
</dbReference>
<dbReference type="SUPFAM" id="SSF111347">
    <property type="entry name" value="Rap/Ran-GAP"/>
    <property type="match status" value="1"/>
</dbReference>
<protein>
    <recommendedName>
        <fullName evidence="4">Rap-GAP domain-containing protein</fullName>
    </recommendedName>
</protein>
<evidence type="ECO:0000256" key="1">
    <source>
        <dbReference type="ARBA" id="ARBA00022468"/>
    </source>
</evidence>
<accession>A0AAD7V5B3</accession>
<dbReference type="GeneID" id="83212011"/>
<dbReference type="GO" id="GO:0005737">
    <property type="term" value="C:cytoplasm"/>
    <property type="evidence" value="ECO:0007669"/>
    <property type="project" value="TreeGrafter"/>
</dbReference>
<name>A0AAD7V5B3_9FUNG</name>